<organism evidence="1 2">
    <name type="scientific">Peronosclerospora sorghi</name>
    <dbReference type="NCBI Taxonomy" id="230839"/>
    <lineage>
        <taxon>Eukaryota</taxon>
        <taxon>Sar</taxon>
        <taxon>Stramenopiles</taxon>
        <taxon>Oomycota</taxon>
        <taxon>Peronosporomycetes</taxon>
        <taxon>Peronosporales</taxon>
        <taxon>Peronosporaceae</taxon>
        <taxon>Peronosclerospora</taxon>
    </lineage>
</organism>
<protein>
    <submittedName>
        <fullName evidence="1">Uncharacterized protein</fullName>
    </submittedName>
</protein>
<evidence type="ECO:0000313" key="2">
    <source>
        <dbReference type="Proteomes" id="UP001163321"/>
    </source>
</evidence>
<keyword evidence="2" id="KW-1185">Reference proteome</keyword>
<sequence length="108" mass="12261">MKPCTTWRTGCNLDRRTLSSFKTSINNKALQAELGTANTKLKELEKKSKTAGHACRRVYAQGGIAMVCADLAKKYFEIPELRQKPGRPAIKSFPTRQHHFPFNSSFFR</sequence>
<name>A0ACC0VP70_9STRA</name>
<accession>A0ACC0VP70</accession>
<comment type="caution">
    <text evidence="1">The sequence shown here is derived from an EMBL/GenBank/DDBJ whole genome shotgun (WGS) entry which is preliminary data.</text>
</comment>
<proteinExistence type="predicted"/>
<reference evidence="1 2" key="1">
    <citation type="journal article" date="2022" name="bioRxiv">
        <title>The genome of the oomycete Peronosclerospora sorghi, a cosmopolitan pathogen of maize and sorghum, is inflated with dispersed pseudogenes.</title>
        <authorList>
            <person name="Fletcher K."/>
            <person name="Martin F."/>
            <person name="Isakeit T."/>
            <person name="Cavanaugh K."/>
            <person name="Magill C."/>
            <person name="Michelmore R."/>
        </authorList>
    </citation>
    <scope>NUCLEOTIDE SEQUENCE [LARGE SCALE GENOMIC DNA]</scope>
    <source>
        <strain evidence="1">P6</strain>
    </source>
</reference>
<dbReference type="EMBL" id="CM047587">
    <property type="protein sequence ID" value="KAI9907266.1"/>
    <property type="molecule type" value="Genomic_DNA"/>
</dbReference>
<gene>
    <name evidence="1" type="ORF">PsorP6_003270</name>
</gene>
<dbReference type="Proteomes" id="UP001163321">
    <property type="component" value="Chromosome 8"/>
</dbReference>
<evidence type="ECO:0000313" key="1">
    <source>
        <dbReference type="EMBL" id="KAI9907266.1"/>
    </source>
</evidence>